<accession>A0A2T0X032</accession>
<dbReference type="RefSeq" id="WP_106262785.1">
    <property type="nucleotide sequence ID" value="NZ_PVTQ01000002.1"/>
</dbReference>
<organism evidence="2 3">
    <name type="scientific">Donghicola tyrosinivorans</name>
    <dbReference type="NCBI Taxonomy" id="1652492"/>
    <lineage>
        <taxon>Bacteria</taxon>
        <taxon>Pseudomonadati</taxon>
        <taxon>Pseudomonadota</taxon>
        <taxon>Alphaproteobacteria</taxon>
        <taxon>Rhodobacterales</taxon>
        <taxon>Roseobacteraceae</taxon>
        <taxon>Donghicola</taxon>
    </lineage>
</organism>
<reference evidence="2 3" key="1">
    <citation type="submission" date="2018-03" db="EMBL/GenBank/DDBJ databases">
        <title>Genomic Encyclopedia of Archaeal and Bacterial Type Strains, Phase II (KMG-II): from individual species to whole genera.</title>
        <authorList>
            <person name="Goeker M."/>
        </authorList>
    </citation>
    <scope>NUCLEOTIDE SEQUENCE [LARGE SCALE GENOMIC DNA]</scope>
    <source>
        <strain evidence="2 3">DSM 100212</strain>
    </source>
</reference>
<comment type="caution">
    <text evidence="2">The sequence shown here is derived from an EMBL/GenBank/DDBJ whole genome shotgun (WGS) entry which is preliminary data.</text>
</comment>
<keyword evidence="3" id="KW-1185">Reference proteome</keyword>
<dbReference type="OrthoDB" id="7875742at2"/>
<name>A0A2T0X032_9RHOB</name>
<evidence type="ECO:0000313" key="3">
    <source>
        <dbReference type="Proteomes" id="UP000238392"/>
    </source>
</evidence>
<dbReference type="EMBL" id="PVTQ01000002">
    <property type="protein sequence ID" value="PRY92255.1"/>
    <property type="molecule type" value="Genomic_DNA"/>
</dbReference>
<proteinExistence type="predicted"/>
<sequence length="177" mass="18900">MNATVDIKALEPDTVRVFALSLSDAEAKPYVQENARATELLGVDQIDPQYVEIFPVSDLEGLGLLGYLTEGQGIPDTLLAPDRSRLAALDGHVMVVMSRAFADRAVQLELDPRVTLIGSYAEEKPPVSFEPLPAEMAKGALTGTAEVPPVQHGRGYKILLLIIAIVVLIALALGALT</sequence>
<evidence type="ECO:0000256" key="1">
    <source>
        <dbReference type="SAM" id="Phobius"/>
    </source>
</evidence>
<gene>
    <name evidence="2" type="ORF">CLV74_102170</name>
</gene>
<dbReference type="AlphaFoldDB" id="A0A2T0X032"/>
<keyword evidence="1" id="KW-0812">Transmembrane</keyword>
<keyword evidence="1" id="KW-1133">Transmembrane helix</keyword>
<keyword evidence="1" id="KW-0472">Membrane</keyword>
<evidence type="ECO:0008006" key="4">
    <source>
        <dbReference type="Google" id="ProtNLM"/>
    </source>
</evidence>
<feature type="transmembrane region" description="Helical" evidence="1">
    <location>
        <begin position="158"/>
        <end position="176"/>
    </location>
</feature>
<protein>
    <recommendedName>
        <fullName evidence="4">Aspartate carbamoyltransferase catalytic subunit</fullName>
    </recommendedName>
</protein>
<dbReference type="Proteomes" id="UP000238392">
    <property type="component" value="Unassembled WGS sequence"/>
</dbReference>
<evidence type="ECO:0000313" key="2">
    <source>
        <dbReference type="EMBL" id="PRY92255.1"/>
    </source>
</evidence>